<name>Q2GPF1_CHAGB</name>
<protein>
    <submittedName>
        <fullName evidence="2">Uncharacterized protein</fullName>
    </submittedName>
</protein>
<accession>Q2GPF1</accession>
<gene>
    <name evidence="2" type="ORF">CHGG_10153</name>
</gene>
<sequence length="162" mass="17858">MNTLATLFQINYRACSKWVSVGPVVTSQRFVQREMNTVLGFHPPCQISLLPQYFPLRPTHAPNPNSGVLLPVLDPGCGLSRKVKKSASLFVRTTEVGQAHTFKALLGIHFWTQLPANVGPHGRGRDFDRRAPGWIAWPAAPLRRGGETSEDDRTTADFGPLA</sequence>
<reference evidence="3" key="1">
    <citation type="journal article" date="2015" name="Genome Announc.">
        <title>Draft genome sequence of the cellulolytic fungus Chaetomium globosum.</title>
        <authorList>
            <person name="Cuomo C.A."/>
            <person name="Untereiner W.A."/>
            <person name="Ma L.-J."/>
            <person name="Grabherr M."/>
            <person name="Birren B.W."/>
        </authorList>
    </citation>
    <scope>NUCLEOTIDE SEQUENCE [LARGE SCALE GENOMIC DNA]</scope>
    <source>
        <strain evidence="3">ATCC 6205 / CBS 148.51 / DSM 1962 / NBRC 6347 / NRRL 1970</strain>
    </source>
</reference>
<organism evidence="2 3">
    <name type="scientific">Chaetomium globosum (strain ATCC 6205 / CBS 148.51 / DSM 1962 / NBRC 6347 / NRRL 1970)</name>
    <name type="common">Soil fungus</name>
    <dbReference type="NCBI Taxonomy" id="306901"/>
    <lineage>
        <taxon>Eukaryota</taxon>
        <taxon>Fungi</taxon>
        <taxon>Dikarya</taxon>
        <taxon>Ascomycota</taxon>
        <taxon>Pezizomycotina</taxon>
        <taxon>Sordariomycetes</taxon>
        <taxon>Sordariomycetidae</taxon>
        <taxon>Sordariales</taxon>
        <taxon>Chaetomiaceae</taxon>
        <taxon>Chaetomium</taxon>
    </lineage>
</organism>
<dbReference type="AlphaFoldDB" id="Q2GPF1"/>
<dbReference type="VEuPathDB" id="FungiDB:CHGG_10153"/>
<dbReference type="EMBL" id="CH408035">
    <property type="protein sequence ID" value="EAQ83749.1"/>
    <property type="molecule type" value="Genomic_DNA"/>
</dbReference>
<feature type="region of interest" description="Disordered" evidence="1">
    <location>
        <begin position="141"/>
        <end position="162"/>
    </location>
</feature>
<evidence type="ECO:0000256" key="1">
    <source>
        <dbReference type="SAM" id="MobiDB-lite"/>
    </source>
</evidence>
<keyword evidence="3" id="KW-1185">Reference proteome</keyword>
<dbReference type="GeneID" id="4396874"/>
<evidence type="ECO:0000313" key="3">
    <source>
        <dbReference type="Proteomes" id="UP000001056"/>
    </source>
</evidence>
<feature type="compositionally biased region" description="Basic and acidic residues" evidence="1">
    <location>
        <begin position="144"/>
        <end position="155"/>
    </location>
</feature>
<dbReference type="InParanoid" id="Q2GPF1"/>
<dbReference type="Proteomes" id="UP000001056">
    <property type="component" value="Unassembled WGS sequence"/>
</dbReference>
<proteinExistence type="predicted"/>
<dbReference type="RefSeq" id="XP_001228080.1">
    <property type="nucleotide sequence ID" value="XM_001228079.1"/>
</dbReference>
<evidence type="ECO:0000313" key="2">
    <source>
        <dbReference type="EMBL" id="EAQ83749.1"/>
    </source>
</evidence>
<dbReference type="HOGENOM" id="CLU_1635183_0_0_1"/>
<dbReference type="OrthoDB" id="10490152at2759"/>